<feature type="domain" description="Nephrocystin 3-like N-terminal" evidence="4">
    <location>
        <begin position="381"/>
        <end position="542"/>
    </location>
</feature>
<accession>A0A8H5YIV6</accession>
<evidence type="ECO:0000256" key="2">
    <source>
        <dbReference type="PROSITE-ProRule" id="PRU00023"/>
    </source>
</evidence>
<dbReference type="Gene3D" id="3.40.50.300">
    <property type="entry name" value="P-loop containing nucleotide triphosphate hydrolases"/>
    <property type="match status" value="1"/>
</dbReference>
<dbReference type="OrthoDB" id="1577640at2759"/>
<dbReference type="Gene3D" id="3.40.50.1580">
    <property type="entry name" value="Nucleoside phosphorylase domain"/>
    <property type="match status" value="1"/>
</dbReference>
<evidence type="ECO:0000259" key="3">
    <source>
        <dbReference type="Pfam" id="PF22939"/>
    </source>
</evidence>
<dbReference type="SUPFAM" id="SSF48403">
    <property type="entry name" value="Ankyrin repeat"/>
    <property type="match status" value="1"/>
</dbReference>
<dbReference type="PROSITE" id="PS50088">
    <property type="entry name" value="ANK_REPEAT"/>
    <property type="match status" value="5"/>
</dbReference>
<feature type="repeat" description="ANK" evidence="2">
    <location>
        <begin position="1030"/>
        <end position="1054"/>
    </location>
</feature>
<evidence type="ECO:0000313" key="6">
    <source>
        <dbReference type="Proteomes" id="UP000544331"/>
    </source>
</evidence>
<dbReference type="EMBL" id="JAAOAN010000282">
    <property type="protein sequence ID" value="KAF5712262.1"/>
    <property type="molecule type" value="Genomic_DNA"/>
</dbReference>
<dbReference type="InterPro" id="IPR002110">
    <property type="entry name" value="Ankyrin_rpt"/>
</dbReference>
<dbReference type="GO" id="GO:0009116">
    <property type="term" value="P:nucleoside metabolic process"/>
    <property type="evidence" value="ECO:0007669"/>
    <property type="project" value="InterPro"/>
</dbReference>
<dbReference type="InterPro" id="IPR035994">
    <property type="entry name" value="Nucleoside_phosphorylase_sf"/>
</dbReference>
<dbReference type="InterPro" id="IPR036770">
    <property type="entry name" value="Ankyrin_rpt-contain_sf"/>
</dbReference>
<dbReference type="PANTHER" id="PTHR46082">
    <property type="entry name" value="ATP/GTP-BINDING PROTEIN-RELATED"/>
    <property type="match status" value="1"/>
</dbReference>
<evidence type="ECO:0000313" key="5">
    <source>
        <dbReference type="EMBL" id="KAF5712262.1"/>
    </source>
</evidence>
<dbReference type="InterPro" id="IPR053137">
    <property type="entry name" value="NLR-like"/>
</dbReference>
<dbReference type="InterPro" id="IPR056884">
    <property type="entry name" value="NPHP3-like_N"/>
</dbReference>
<dbReference type="SMART" id="SM00248">
    <property type="entry name" value="ANK"/>
    <property type="match status" value="9"/>
</dbReference>
<dbReference type="InterPro" id="IPR054471">
    <property type="entry name" value="GPIID_WHD"/>
</dbReference>
<keyword evidence="2" id="KW-0040">ANK repeat</keyword>
<gene>
    <name evidence="5" type="ORF">FMUND_8536</name>
</gene>
<proteinExistence type="predicted"/>
<dbReference type="Pfam" id="PF24883">
    <property type="entry name" value="NPHP3_N"/>
    <property type="match status" value="1"/>
</dbReference>
<feature type="repeat" description="ANK" evidence="2">
    <location>
        <begin position="1064"/>
        <end position="1088"/>
    </location>
</feature>
<dbReference type="AlphaFoldDB" id="A0A8H5YIV6"/>
<evidence type="ECO:0000259" key="4">
    <source>
        <dbReference type="Pfam" id="PF24883"/>
    </source>
</evidence>
<dbReference type="SUPFAM" id="SSF52540">
    <property type="entry name" value="P-loop containing nucleoside triphosphate hydrolases"/>
    <property type="match status" value="1"/>
</dbReference>
<dbReference type="SUPFAM" id="SSF53167">
    <property type="entry name" value="Purine and uridine phosphorylases"/>
    <property type="match status" value="1"/>
</dbReference>
<dbReference type="GO" id="GO:0003824">
    <property type="term" value="F:catalytic activity"/>
    <property type="evidence" value="ECO:0007669"/>
    <property type="project" value="InterPro"/>
</dbReference>
<keyword evidence="1" id="KW-0677">Repeat</keyword>
<feature type="repeat" description="ANK" evidence="2">
    <location>
        <begin position="1225"/>
        <end position="1257"/>
    </location>
</feature>
<organism evidence="5 6">
    <name type="scientific">Fusarium mundagurra</name>
    <dbReference type="NCBI Taxonomy" id="1567541"/>
    <lineage>
        <taxon>Eukaryota</taxon>
        <taxon>Fungi</taxon>
        <taxon>Dikarya</taxon>
        <taxon>Ascomycota</taxon>
        <taxon>Pezizomycotina</taxon>
        <taxon>Sordariomycetes</taxon>
        <taxon>Hypocreomycetidae</taxon>
        <taxon>Hypocreales</taxon>
        <taxon>Nectriaceae</taxon>
        <taxon>Fusarium</taxon>
        <taxon>Fusarium fujikuroi species complex</taxon>
    </lineage>
</organism>
<dbReference type="Proteomes" id="UP000544331">
    <property type="component" value="Unassembled WGS sequence"/>
</dbReference>
<dbReference type="PROSITE" id="PS50297">
    <property type="entry name" value="ANK_REP_REGION"/>
    <property type="match status" value="4"/>
</dbReference>
<evidence type="ECO:0000256" key="1">
    <source>
        <dbReference type="ARBA" id="ARBA00022737"/>
    </source>
</evidence>
<protein>
    <submittedName>
        <fullName evidence="5">Ankyrin repeat</fullName>
    </submittedName>
</protein>
<comment type="caution">
    <text evidence="5">The sequence shown here is derived from an EMBL/GenBank/DDBJ whole genome shotgun (WGS) entry which is preliminary data.</text>
</comment>
<feature type="domain" description="GPI inositol-deacylase winged helix" evidence="3">
    <location>
        <begin position="660"/>
        <end position="738"/>
    </location>
</feature>
<feature type="repeat" description="ANK" evidence="2">
    <location>
        <begin position="928"/>
        <end position="952"/>
    </location>
</feature>
<name>A0A8H5YIV6_9HYPO</name>
<keyword evidence="6" id="KW-1185">Reference proteome</keyword>
<dbReference type="Pfam" id="PF12796">
    <property type="entry name" value="Ank_2"/>
    <property type="match status" value="3"/>
</dbReference>
<feature type="repeat" description="ANK" evidence="2">
    <location>
        <begin position="1192"/>
        <end position="1224"/>
    </location>
</feature>
<dbReference type="PANTHER" id="PTHR46082:SF11">
    <property type="entry name" value="AAA+ ATPASE DOMAIN-CONTAINING PROTEIN-RELATED"/>
    <property type="match status" value="1"/>
</dbReference>
<dbReference type="Gene3D" id="1.25.40.20">
    <property type="entry name" value="Ankyrin repeat-containing domain"/>
    <property type="match status" value="3"/>
</dbReference>
<dbReference type="InterPro" id="IPR027417">
    <property type="entry name" value="P-loop_NTPase"/>
</dbReference>
<dbReference type="Pfam" id="PF22939">
    <property type="entry name" value="WHD_GPIID"/>
    <property type="match status" value="1"/>
</dbReference>
<reference evidence="5 6" key="1">
    <citation type="submission" date="2020-05" db="EMBL/GenBank/DDBJ databases">
        <title>Identification and distribution of gene clusters putatively required for synthesis of sphingolipid metabolism inhibitors in phylogenetically diverse species of the filamentous fungus Fusarium.</title>
        <authorList>
            <person name="Kim H.-S."/>
            <person name="Busman M."/>
            <person name="Brown D.W."/>
            <person name="Divon H."/>
            <person name="Uhlig S."/>
            <person name="Proctor R.H."/>
        </authorList>
    </citation>
    <scope>NUCLEOTIDE SEQUENCE [LARGE SCALE GENOMIC DNA]</scope>
    <source>
        <strain evidence="5 6">NRRL 66235</strain>
    </source>
</reference>
<sequence>MTDSDSDAELASLNPGEYTVGWICALPSELQAARAMLDERYRMMEAQPKHDSNNYVLGRIRRHNIVIASLPFYGTDRAAVVANNMQSTFPRLRFVLMVGIGGGVHSSRNDIRLGDIAVSYPDGQGGGVVQYDLGREEAGKFQCVGHLNAPPNVLLTAVTNLRSDFRVGKKVIDIVEDTKRRLNELMSEWTYPGTESNVLFQSTFNHIEGNHDCNQCLEIALPKDIVRFEDHQTTYPRIFYGNIGSGNTVMKSAIKRDLVSRRDNVICFEMEAAGIMHTLPCLVIRGISDFADSHKNKAWQPYAAVVAAAYAKRLLQRISTQAIEAEKTIKDIISRLEQVSNIVNKLESRERSREDKSILNWITTVDYHSKHNSTIRMRQTGTCQWFLDSAEFQTWLKKDDMVMFCPGIPGTGKTVIASVVVEELLSLFRNDQSIGIAFVYCDVQRKDEQKAEDLLASLLKQLCQRQSALTEAMKTFYTKHKSQQTRPSLDELSRILKSVILQYARTFIIVDALDECQHEERFATEILALQKDTGSSLFVTSRPIQVIEQRFNGCLSIDIQASDEDVKAYIENRILELKVLREENKDLHEIRKSELRAYIQSRVIESVHGMFLLARFHLDSLADKTTPKGILNTLQKLPTGLSAYDEAYGKTIKRISNQQPGFRHLARRVLLWLTCTERPLTALELRHALAVKTSITTLDQDDFESTSMMVDVCMGLVRVEEGSGIIRLLHYTTLEYFQTNIACILSLEDPEALRPLTLFKPEVNEIAAADAQRELAIACVAYLSLETFKGGCCRTNEEYEERHSTHSFFEYAATNWGHHARKASFPLGEVMCFLRCSENMEASSQVLARIEEIQEELFGKLPIKVPGLHLAAFFGIANAVRDLAQEDASYFDVCSRTPLFYAAARGHDAVVELLLDMDEDTVDIEDEHGQTPLMRAAANGHDTVVQRLLRTGKVDVNHKDKYRHTVLRRAVYHGHIKVVELLLAEIEIQVTHISYNEESLLSTAALEGHREVAKRLLETGKLVRDHRDSMRQTPLALAAREGNEGVVELLLSTGQVEVDAEDWYGKTPLCHAAEHGHKAVAELLLKKGKANVNGAEGSERPIVTAARYRRRAVMDLLLATDGVDLKTPRCYMGGQSLLSYAAEIGDMALMEQLLTIKSNINVADFIDDGETPSWIEQYCVKRAHDVNQEDINGRIPLSVAAKYGHREIVDLLLKHGGDASCKDRREKTALLYATENGHFAVVEQLLKMGAGPRYISQN</sequence>